<dbReference type="EMBL" id="JAGGJR010000005">
    <property type="protein sequence ID" value="MBP1873904.1"/>
    <property type="molecule type" value="Genomic_DNA"/>
</dbReference>
<reference evidence="1" key="1">
    <citation type="submission" date="2021-03" db="EMBL/GenBank/DDBJ databases">
        <title>Genomic Encyclopedia of Type Strains, Phase IV (KMG-IV): sequencing the most valuable type-strain genomes for metagenomic binning, comparative biology and taxonomic classification.</title>
        <authorList>
            <person name="Goeker M."/>
        </authorList>
    </citation>
    <scope>NUCLEOTIDE SEQUENCE</scope>
    <source>
        <strain evidence="1">DSM 18131</strain>
    </source>
</reference>
<accession>A0ACC5SZ14</accession>
<proteinExistence type="predicted"/>
<evidence type="ECO:0000313" key="1">
    <source>
        <dbReference type="EMBL" id="MBP1873904.1"/>
    </source>
</evidence>
<protein>
    <submittedName>
        <fullName evidence="1">Uncharacterized protein YjiS (DUF1127 family)</fullName>
    </submittedName>
</protein>
<organism evidence="1 2">
    <name type="scientific">Ensifer adhaerens</name>
    <name type="common">Sinorhizobium morelense</name>
    <dbReference type="NCBI Taxonomy" id="106592"/>
    <lineage>
        <taxon>Bacteria</taxon>
        <taxon>Pseudomonadati</taxon>
        <taxon>Pseudomonadota</taxon>
        <taxon>Alphaproteobacteria</taxon>
        <taxon>Hyphomicrobiales</taxon>
        <taxon>Rhizobiaceae</taxon>
        <taxon>Sinorhizobium/Ensifer group</taxon>
        <taxon>Ensifer</taxon>
    </lineage>
</organism>
<gene>
    <name evidence="1" type="ORF">J2Z19_003623</name>
</gene>
<comment type="caution">
    <text evidence="1">The sequence shown here is derived from an EMBL/GenBank/DDBJ whole genome shotgun (WGS) entry which is preliminary data.</text>
</comment>
<keyword evidence="2" id="KW-1185">Reference proteome</keyword>
<sequence>MNANLLLWNVEAQTAVMIGNRTRVFDMIRELGLYLAASPRSRYWQLQQLRELDAERLDDLGITPAEARHGRRSERAPVSSRPVAVTVRHAEAARAGAM</sequence>
<evidence type="ECO:0000313" key="2">
    <source>
        <dbReference type="Proteomes" id="UP000823773"/>
    </source>
</evidence>
<name>A0ACC5SZ14_ENSAD</name>
<dbReference type="Proteomes" id="UP000823773">
    <property type="component" value="Unassembled WGS sequence"/>
</dbReference>